<keyword evidence="3" id="KW-0472">Membrane</keyword>
<keyword evidence="6" id="KW-1185">Reference proteome</keyword>
<evidence type="ECO:0008006" key="7">
    <source>
        <dbReference type="Google" id="ProtNLM"/>
    </source>
</evidence>
<gene>
    <name evidence="5" type="ORF">M1O15_03210</name>
</gene>
<accession>A0ABT0I583</accession>
<keyword evidence="4" id="KW-0732">Signal</keyword>
<dbReference type="EMBL" id="JALPTH010000002">
    <property type="protein sequence ID" value="MCK8676437.1"/>
    <property type="molecule type" value="Genomic_DNA"/>
</dbReference>
<evidence type="ECO:0000313" key="6">
    <source>
        <dbReference type="Proteomes" id="UP001522868"/>
    </source>
</evidence>
<evidence type="ECO:0000256" key="4">
    <source>
        <dbReference type="SAM" id="SignalP"/>
    </source>
</evidence>
<keyword evidence="1" id="KW-0175">Coiled coil</keyword>
<sequence length="479" mass="48019">MRIRRTLATAVAAAVTAPVVLLSAPPALAVPRSSGSTSGAEPGAPESSRDRTVAPEPAAPAARRQVADQQDSRHTSRKGDQGAKGGDLQNLSVPALRRAVAEAREALKKAVAAEEAAMAAFEKVDADGAPLVRAIDEAEKAAAAATTAREAADKALIEAEDALAELPDDATDDQKKAAEKAVADATAAVAPAEKAETEAQAKVTAAHTALGDALVAASREVRKAQDATAAAQAALDAAEQALQDALEQAVEGACVPEPRLTARALGVPGAVERGDTVVFTVRVANGTARTMDTVWPYIAVSAVDQSGQKGIGDKLDLTWSTAGDPDWQELDGDNFAGAVETLQPGEHADIKVRLKAGAQTPLGTGTVSVAADYLNDDDSCGGTPVYYEYGFALTPANAAATPGTSPTPAPSPAGGAQSQVWTPAGPSGPVATGSGLGGSLAATGSSSAVPGIALASGTALLLGAGAVYAGRRRRSAPQD</sequence>
<evidence type="ECO:0000313" key="5">
    <source>
        <dbReference type="EMBL" id="MCK8676437.1"/>
    </source>
</evidence>
<proteinExistence type="predicted"/>
<organism evidence="5 6">
    <name type="scientific">Streptomyces lichenis</name>
    <dbReference type="NCBI Taxonomy" id="2306967"/>
    <lineage>
        <taxon>Bacteria</taxon>
        <taxon>Bacillati</taxon>
        <taxon>Actinomycetota</taxon>
        <taxon>Actinomycetes</taxon>
        <taxon>Kitasatosporales</taxon>
        <taxon>Streptomycetaceae</taxon>
        <taxon>Streptomyces</taxon>
    </lineage>
</organism>
<name>A0ABT0I583_9ACTN</name>
<keyword evidence="3" id="KW-0812">Transmembrane</keyword>
<feature type="compositionally biased region" description="Basic and acidic residues" evidence="2">
    <location>
        <begin position="70"/>
        <end position="81"/>
    </location>
</feature>
<evidence type="ECO:0000256" key="2">
    <source>
        <dbReference type="SAM" id="MobiDB-lite"/>
    </source>
</evidence>
<feature type="region of interest" description="Disordered" evidence="2">
    <location>
        <begin position="29"/>
        <end position="90"/>
    </location>
</feature>
<feature type="region of interest" description="Disordered" evidence="2">
    <location>
        <begin position="399"/>
        <end position="446"/>
    </location>
</feature>
<reference evidence="5 6" key="1">
    <citation type="submission" date="2022-04" db="EMBL/GenBank/DDBJ databases">
        <title>Streptomyces sp. nov. LCR6-01 isolated from Lichen of Dirinaria sp.</title>
        <authorList>
            <person name="Kanchanasin P."/>
            <person name="Tanasupawat S."/>
            <person name="Phongsopitanun W."/>
        </authorList>
    </citation>
    <scope>NUCLEOTIDE SEQUENCE [LARGE SCALE GENOMIC DNA]</scope>
    <source>
        <strain evidence="5 6">LCR6-01</strain>
    </source>
</reference>
<evidence type="ECO:0000256" key="1">
    <source>
        <dbReference type="SAM" id="Coils"/>
    </source>
</evidence>
<evidence type="ECO:0000256" key="3">
    <source>
        <dbReference type="SAM" id="Phobius"/>
    </source>
</evidence>
<dbReference type="Proteomes" id="UP001522868">
    <property type="component" value="Unassembled WGS sequence"/>
</dbReference>
<comment type="caution">
    <text evidence="5">The sequence shown here is derived from an EMBL/GenBank/DDBJ whole genome shotgun (WGS) entry which is preliminary data.</text>
</comment>
<feature type="chain" id="PRO_5046388022" description="LPXTG cell wall anchor domain-containing protein" evidence="4">
    <location>
        <begin position="30"/>
        <end position="479"/>
    </location>
</feature>
<feature type="compositionally biased region" description="Low complexity" evidence="2">
    <location>
        <begin position="54"/>
        <end position="69"/>
    </location>
</feature>
<dbReference type="RefSeq" id="WP_248631611.1">
    <property type="nucleotide sequence ID" value="NZ_JALPTH010000002.1"/>
</dbReference>
<feature type="signal peptide" evidence="4">
    <location>
        <begin position="1"/>
        <end position="29"/>
    </location>
</feature>
<feature type="coiled-coil region" evidence="1">
    <location>
        <begin position="221"/>
        <end position="248"/>
    </location>
</feature>
<feature type="coiled-coil region" evidence="1">
    <location>
        <begin position="96"/>
        <end position="155"/>
    </location>
</feature>
<keyword evidence="3" id="KW-1133">Transmembrane helix</keyword>
<feature type="transmembrane region" description="Helical" evidence="3">
    <location>
        <begin position="448"/>
        <end position="469"/>
    </location>
</feature>
<protein>
    <recommendedName>
        <fullName evidence="7">LPXTG cell wall anchor domain-containing protein</fullName>
    </recommendedName>
</protein>